<reference evidence="2 3" key="1">
    <citation type="journal article" date="2015" name="Stand. Genomic Sci.">
        <title>Genomic Encyclopedia of Bacterial and Archaeal Type Strains, Phase III: the genomes of soil and plant-associated and newly described type strains.</title>
        <authorList>
            <person name="Whitman W.B."/>
            <person name="Woyke T."/>
            <person name="Klenk H.P."/>
            <person name="Zhou Y."/>
            <person name="Lilburn T.G."/>
            <person name="Beck B.J."/>
            <person name="De Vos P."/>
            <person name="Vandamme P."/>
            <person name="Eisen J.A."/>
            <person name="Garrity G."/>
            <person name="Hugenholtz P."/>
            <person name="Kyrpides N.C."/>
        </authorList>
    </citation>
    <scope>NUCLEOTIDE SEQUENCE [LARGE SCALE GENOMIC DNA]</scope>
    <source>
        <strain evidence="2 3">CGMCC 1.10685</strain>
    </source>
</reference>
<gene>
    <name evidence="1" type="ORF">GO485_22470</name>
    <name evidence="2" type="ORF">IP92_00506</name>
</gene>
<dbReference type="AlphaFoldDB" id="A0A562Q435"/>
<evidence type="ECO:0000313" key="1">
    <source>
        <dbReference type="EMBL" id="QGZ41545.1"/>
    </source>
</evidence>
<dbReference type="Proteomes" id="UP000437862">
    <property type="component" value="Chromosome"/>
</dbReference>
<reference evidence="1 4" key="3">
    <citation type="submission" date="2019-12" db="EMBL/GenBank/DDBJ databases">
        <title>Draft Genome Sequences of Six Type Strains of the Genus Massilia.</title>
        <authorList>
            <person name="Miess H."/>
            <person name="Frediansyah A."/>
            <person name="Goeker M."/>
            <person name="Gross H."/>
        </authorList>
    </citation>
    <scope>NUCLEOTIDE SEQUENCE [LARGE SCALE GENOMIC DNA]</scope>
    <source>
        <strain evidence="1 4">DSM 26639</strain>
    </source>
</reference>
<proteinExistence type="predicted"/>
<evidence type="ECO:0000313" key="3">
    <source>
        <dbReference type="Proteomes" id="UP000315112"/>
    </source>
</evidence>
<dbReference type="OrthoDB" id="8777851at2"/>
<reference evidence="2" key="2">
    <citation type="submission" date="2019-07" db="EMBL/GenBank/DDBJ databases">
        <authorList>
            <person name="Whitman W."/>
            <person name="Huntemann M."/>
            <person name="Clum A."/>
            <person name="Pillay M."/>
            <person name="Palaniappan K."/>
            <person name="Varghese N."/>
            <person name="Mikhailova N."/>
            <person name="Stamatis D."/>
            <person name="Reddy T."/>
            <person name="Daum C."/>
            <person name="Shapiro N."/>
            <person name="Ivanova N."/>
            <person name="Kyrpides N."/>
            <person name="Woyke T."/>
        </authorList>
    </citation>
    <scope>NUCLEOTIDE SEQUENCE</scope>
    <source>
        <strain evidence="2">CGMCC 1.10685</strain>
    </source>
</reference>
<evidence type="ECO:0000313" key="2">
    <source>
        <dbReference type="EMBL" id="TWI51519.1"/>
    </source>
</evidence>
<name>A0A562Q435_9BURK</name>
<evidence type="ECO:0008006" key="5">
    <source>
        <dbReference type="Google" id="ProtNLM"/>
    </source>
</evidence>
<dbReference type="RefSeq" id="WP_145872931.1">
    <property type="nucleotide sequence ID" value="NZ_CP046904.1"/>
</dbReference>
<dbReference type="EMBL" id="VLKW01000001">
    <property type="protein sequence ID" value="TWI51519.1"/>
    <property type="molecule type" value="Genomic_DNA"/>
</dbReference>
<keyword evidence="4" id="KW-1185">Reference proteome</keyword>
<protein>
    <recommendedName>
        <fullName evidence="5">Tail assembly chaperone</fullName>
    </recommendedName>
</protein>
<dbReference type="Proteomes" id="UP000315112">
    <property type="component" value="Unassembled WGS sequence"/>
</dbReference>
<sequence length="142" mass="15550">MTDIRKFAVTPTTQLHLRDANDEPMFADGTDGQPDAARPLVAVLYGPGSKAFKKAQAAASNRTIDRLKKKGKSDLTADEQARENAEFLAACTVELQNVELDGLRDEALALAVYTMPELGFIAEQINKHINDWANFSQQSATK</sequence>
<organism evidence="2 3">
    <name type="scientific">Pseudoduganella flava</name>
    <dbReference type="NCBI Taxonomy" id="871742"/>
    <lineage>
        <taxon>Bacteria</taxon>
        <taxon>Pseudomonadati</taxon>
        <taxon>Pseudomonadota</taxon>
        <taxon>Betaproteobacteria</taxon>
        <taxon>Burkholderiales</taxon>
        <taxon>Oxalobacteraceae</taxon>
        <taxon>Telluria group</taxon>
        <taxon>Pseudoduganella</taxon>
    </lineage>
</organism>
<dbReference type="EMBL" id="CP046904">
    <property type="protein sequence ID" value="QGZ41545.1"/>
    <property type="molecule type" value="Genomic_DNA"/>
</dbReference>
<accession>A0A562Q435</accession>
<evidence type="ECO:0000313" key="4">
    <source>
        <dbReference type="Proteomes" id="UP000437862"/>
    </source>
</evidence>